<reference evidence="1 2" key="1">
    <citation type="submission" date="2021-01" db="EMBL/GenBank/DDBJ databases">
        <title>Genome public.</title>
        <authorList>
            <person name="Liu C."/>
            <person name="Sun Q."/>
        </authorList>
    </citation>
    <scope>NUCLEOTIDE SEQUENCE [LARGE SCALE GENOMIC DNA]</scope>
    <source>
        <strain evidence="1 2">YIM B02564</strain>
    </source>
</reference>
<comment type="caution">
    <text evidence="1">The sequence shown here is derived from an EMBL/GenBank/DDBJ whole genome shotgun (WGS) entry which is preliminary data.</text>
</comment>
<dbReference type="RefSeq" id="WP_202655626.1">
    <property type="nucleotide sequence ID" value="NZ_JAESWB010000326.1"/>
</dbReference>
<proteinExistence type="predicted"/>
<accession>A0ABS1TUX0</accession>
<keyword evidence="2" id="KW-1185">Reference proteome</keyword>
<protein>
    <submittedName>
        <fullName evidence="1">Uncharacterized protein</fullName>
    </submittedName>
</protein>
<evidence type="ECO:0000313" key="1">
    <source>
        <dbReference type="EMBL" id="MBL4954373.1"/>
    </source>
</evidence>
<name>A0ABS1TUX0_9BACI</name>
<evidence type="ECO:0000313" key="2">
    <source>
        <dbReference type="Proteomes" id="UP000623967"/>
    </source>
</evidence>
<dbReference type="EMBL" id="JAESWB010000326">
    <property type="protein sequence ID" value="MBL4954373.1"/>
    <property type="molecule type" value="Genomic_DNA"/>
</dbReference>
<dbReference type="Proteomes" id="UP000623967">
    <property type="component" value="Unassembled WGS sequence"/>
</dbReference>
<gene>
    <name evidence="1" type="ORF">JK635_19625</name>
</gene>
<sequence>MQYSARVMTLKNILLRRGFDGVEMGLYWILFWADDFNNHVIRICLLGIKTLKSIWDKHLVEYFNELLEWNKRSFFFLYGLFGIGYIKY</sequence>
<organism evidence="1 2">
    <name type="scientific">Neobacillus paridis</name>
    <dbReference type="NCBI Taxonomy" id="2803862"/>
    <lineage>
        <taxon>Bacteria</taxon>
        <taxon>Bacillati</taxon>
        <taxon>Bacillota</taxon>
        <taxon>Bacilli</taxon>
        <taxon>Bacillales</taxon>
        <taxon>Bacillaceae</taxon>
        <taxon>Neobacillus</taxon>
    </lineage>
</organism>